<evidence type="ECO:0000313" key="1">
    <source>
        <dbReference type="EMBL" id="RHX83284.1"/>
    </source>
</evidence>
<organism evidence="1 2">
    <name type="scientific">Leptospira stimsonii</name>
    <dbReference type="NCBI Taxonomy" id="2202203"/>
    <lineage>
        <taxon>Bacteria</taxon>
        <taxon>Pseudomonadati</taxon>
        <taxon>Spirochaetota</taxon>
        <taxon>Spirochaetia</taxon>
        <taxon>Leptospirales</taxon>
        <taxon>Leptospiraceae</taxon>
        <taxon>Leptospira</taxon>
    </lineage>
</organism>
<evidence type="ECO:0000313" key="2">
    <source>
        <dbReference type="Proteomes" id="UP000266669"/>
    </source>
</evidence>
<accession>A0A8B3CHJ6</accession>
<name>A0A8B3CHJ6_9LEPT</name>
<protein>
    <submittedName>
        <fullName evidence="1">Uncharacterized protein</fullName>
    </submittedName>
</protein>
<proteinExistence type="predicted"/>
<comment type="caution">
    <text evidence="1">The sequence shown here is derived from an EMBL/GenBank/DDBJ whole genome shotgun (WGS) entry which is preliminary data.</text>
</comment>
<dbReference type="RefSeq" id="WP_118984011.1">
    <property type="nucleotide sequence ID" value="NZ_QHCS01000010.1"/>
</dbReference>
<dbReference type="AlphaFoldDB" id="A0A8B3CHJ6"/>
<dbReference type="Proteomes" id="UP000266669">
    <property type="component" value="Unassembled WGS sequence"/>
</dbReference>
<dbReference type="EMBL" id="QHCS01000010">
    <property type="protein sequence ID" value="RHX83284.1"/>
    <property type="molecule type" value="Genomic_DNA"/>
</dbReference>
<sequence length="159" mass="18801">METLIHNKSSLVLIFSLWIWGCNTHYTYYTGYHPYLSETICKVDLNLNGLSSNEIQKINLYLKIPPRIEWAKNMNSETYAEDENNIYYFLNQDCQSMESSNLRCQHEYEIGCDKQSLRIEIISIKNIKLINEQTLDFRKNKKAIIYLKGKGDIIEILYK</sequence>
<reference evidence="2" key="1">
    <citation type="submission" date="2018-05" db="EMBL/GenBank/DDBJ databases">
        <title>Leptospira yasudae sp. nov. and Leptospira stimsonii sp. nov., two pathogenic species of the genus Leptospira isolated from environmental sources.</title>
        <authorList>
            <person name="Casanovas-Massana A."/>
            <person name="Hamond C."/>
            <person name="Santos L.A."/>
            <person name="Hacker K.P."/>
            <person name="Balassiano I."/>
            <person name="Medeiros M.A."/>
            <person name="Reis M.G."/>
            <person name="Ko A.I."/>
            <person name="Wunder E.A."/>
        </authorList>
    </citation>
    <scope>NUCLEOTIDE SEQUENCE [LARGE SCALE GENOMIC DNA]</scope>
    <source>
        <strain evidence="2">AMB6-RJ</strain>
    </source>
</reference>
<gene>
    <name evidence="1" type="ORF">DLM78_22545</name>
</gene>